<dbReference type="SUPFAM" id="SSF53335">
    <property type="entry name" value="S-adenosyl-L-methionine-dependent methyltransferases"/>
    <property type="match status" value="1"/>
</dbReference>
<evidence type="ECO:0000313" key="3">
    <source>
        <dbReference type="Proteomes" id="UP001238603"/>
    </source>
</evidence>
<dbReference type="Pfam" id="PF08241">
    <property type="entry name" value="Methyltransf_11"/>
    <property type="match status" value="1"/>
</dbReference>
<name>A0ABT7LJY9_9BURK</name>
<comment type="caution">
    <text evidence="2">The sequence shown here is derived from an EMBL/GenBank/DDBJ whole genome shotgun (WGS) entry which is preliminary data.</text>
</comment>
<accession>A0ABT7LJY9</accession>
<keyword evidence="2" id="KW-0489">Methyltransferase</keyword>
<dbReference type="GO" id="GO:0032259">
    <property type="term" value="P:methylation"/>
    <property type="evidence" value="ECO:0007669"/>
    <property type="project" value="UniProtKB-KW"/>
</dbReference>
<evidence type="ECO:0000259" key="1">
    <source>
        <dbReference type="Pfam" id="PF08241"/>
    </source>
</evidence>
<dbReference type="CDD" id="cd02440">
    <property type="entry name" value="AdoMet_MTases"/>
    <property type="match status" value="1"/>
</dbReference>
<proteinExistence type="predicted"/>
<feature type="domain" description="Methyltransferase type 11" evidence="1">
    <location>
        <begin position="32"/>
        <end position="117"/>
    </location>
</feature>
<dbReference type="Gene3D" id="3.40.50.150">
    <property type="entry name" value="Vaccinia Virus protein VP39"/>
    <property type="match status" value="1"/>
</dbReference>
<keyword evidence="3" id="KW-1185">Reference proteome</keyword>
<dbReference type="InterPro" id="IPR029063">
    <property type="entry name" value="SAM-dependent_MTases_sf"/>
</dbReference>
<dbReference type="InterPro" id="IPR013216">
    <property type="entry name" value="Methyltransf_11"/>
</dbReference>
<gene>
    <name evidence="2" type="ORF">QRD43_14785</name>
</gene>
<dbReference type="RefSeq" id="WP_285983271.1">
    <property type="nucleotide sequence ID" value="NZ_JASVDS010000004.1"/>
</dbReference>
<organism evidence="2 3">
    <name type="scientific">Roseateles subflavus</name>
    <dbReference type="NCBI Taxonomy" id="3053353"/>
    <lineage>
        <taxon>Bacteria</taxon>
        <taxon>Pseudomonadati</taxon>
        <taxon>Pseudomonadota</taxon>
        <taxon>Betaproteobacteria</taxon>
        <taxon>Burkholderiales</taxon>
        <taxon>Sphaerotilaceae</taxon>
        <taxon>Roseateles</taxon>
    </lineage>
</organism>
<dbReference type="EMBL" id="JASVDS010000004">
    <property type="protein sequence ID" value="MDL5033178.1"/>
    <property type="molecule type" value="Genomic_DNA"/>
</dbReference>
<evidence type="ECO:0000313" key="2">
    <source>
        <dbReference type="EMBL" id="MDL5033178.1"/>
    </source>
</evidence>
<dbReference type="GO" id="GO:0008168">
    <property type="term" value="F:methyltransferase activity"/>
    <property type="evidence" value="ECO:0007669"/>
    <property type="project" value="UniProtKB-KW"/>
</dbReference>
<sequence length="193" mass="21303">MQDLTPPPAALAPPSPWLLRWQRHFAPGQTALDLACGSGRHVRWLRAQGLQVCAVDRDALALEGLRDCGAERIEADLEGAPWPLGDRHFDLVLVTNYLWRPLLPRIVEAVAPGGWLIYETFAEGHQRIGRPSRPDFLLRPGELLAAAAGLRIVAYEDGFVDGDGAAVNPRQIQRVAAVRERTPGDLQARYHLT</sequence>
<reference evidence="2 3" key="1">
    <citation type="submission" date="2023-06" db="EMBL/GenBank/DDBJ databases">
        <title>Pelomonas sp. APW6 16S ribosomal RNA gene genome sequencing and assembly.</title>
        <authorList>
            <person name="Woo H."/>
        </authorList>
    </citation>
    <scope>NUCLEOTIDE SEQUENCE [LARGE SCALE GENOMIC DNA]</scope>
    <source>
        <strain evidence="2 3">APW6</strain>
    </source>
</reference>
<keyword evidence="2" id="KW-0808">Transferase</keyword>
<protein>
    <submittedName>
        <fullName evidence="2">Methyltransferase domain-containing protein</fullName>
    </submittedName>
</protein>
<dbReference type="Proteomes" id="UP001238603">
    <property type="component" value="Unassembled WGS sequence"/>
</dbReference>